<organism evidence="1 2">
    <name type="scientific">Sulfitobacter guttiformis</name>
    <dbReference type="NCBI Taxonomy" id="74349"/>
    <lineage>
        <taxon>Bacteria</taxon>
        <taxon>Pseudomonadati</taxon>
        <taxon>Pseudomonadota</taxon>
        <taxon>Alphaproteobacteria</taxon>
        <taxon>Rhodobacterales</taxon>
        <taxon>Roseobacteraceae</taxon>
        <taxon>Sulfitobacter</taxon>
    </lineage>
</organism>
<dbReference type="EMBL" id="RAQK01000002">
    <property type="protein sequence ID" value="RKE93536.1"/>
    <property type="molecule type" value="Genomic_DNA"/>
</dbReference>
<dbReference type="STRING" id="1443111.Z949_1929"/>
<evidence type="ECO:0000313" key="1">
    <source>
        <dbReference type="EMBL" id="RKE93536.1"/>
    </source>
</evidence>
<dbReference type="Proteomes" id="UP000284407">
    <property type="component" value="Unassembled WGS sequence"/>
</dbReference>
<reference evidence="1 2" key="1">
    <citation type="submission" date="2018-09" db="EMBL/GenBank/DDBJ databases">
        <title>Genomic Encyclopedia of Archaeal and Bacterial Type Strains, Phase II (KMG-II): from individual species to whole genera.</title>
        <authorList>
            <person name="Goeker M."/>
        </authorList>
    </citation>
    <scope>NUCLEOTIDE SEQUENCE [LARGE SCALE GENOMIC DNA]</scope>
    <source>
        <strain evidence="1 2">DSM 11458</strain>
    </source>
</reference>
<comment type="caution">
    <text evidence="1">The sequence shown here is derived from an EMBL/GenBank/DDBJ whole genome shotgun (WGS) entry which is preliminary data.</text>
</comment>
<gene>
    <name evidence="1" type="ORF">C8N30_2599</name>
</gene>
<evidence type="ECO:0000313" key="2">
    <source>
        <dbReference type="Proteomes" id="UP000284407"/>
    </source>
</evidence>
<dbReference type="AlphaFoldDB" id="A0A420DH43"/>
<keyword evidence="2" id="KW-1185">Reference proteome</keyword>
<protein>
    <submittedName>
        <fullName evidence="1">Uncharacterized protein</fullName>
    </submittedName>
</protein>
<accession>A0A420DH43</accession>
<proteinExistence type="predicted"/>
<sequence>MMYIGPEGMPDDTVELAKEMSLNEVLARTSHEIGAIRDAVGQLEDWLITSPTVMRDTGGRKLLQSIDPIQQSLEALSRFVGSVACQPCLGKTSIQTALTVVHLADLRNRLGNQI</sequence>
<name>A0A420DH43_9RHOB</name>